<keyword evidence="2" id="KW-0378">Hydrolase</keyword>
<dbReference type="GO" id="GO:0005524">
    <property type="term" value="F:ATP binding"/>
    <property type="evidence" value="ECO:0007669"/>
    <property type="project" value="InterPro"/>
</dbReference>
<keyword evidence="2" id="KW-0547">Nucleotide-binding</keyword>
<keyword evidence="2" id="KW-0067">ATP-binding</keyword>
<dbReference type="Pfam" id="PF03796">
    <property type="entry name" value="DnaB_C"/>
    <property type="match status" value="1"/>
</dbReference>
<organism evidence="2">
    <name type="scientific">uncultured Caudovirales phage</name>
    <dbReference type="NCBI Taxonomy" id="2100421"/>
    <lineage>
        <taxon>Viruses</taxon>
        <taxon>Duplodnaviria</taxon>
        <taxon>Heunggongvirae</taxon>
        <taxon>Uroviricota</taxon>
        <taxon>Caudoviricetes</taxon>
        <taxon>Peduoviridae</taxon>
        <taxon>Maltschvirus</taxon>
        <taxon>Maltschvirus maltsch</taxon>
    </lineage>
</organism>
<feature type="domain" description="SF4 helicase" evidence="1">
    <location>
        <begin position="165"/>
        <end position="433"/>
    </location>
</feature>
<dbReference type="EMBL" id="LR796420">
    <property type="protein sequence ID" value="CAB4143212.1"/>
    <property type="molecule type" value="Genomic_DNA"/>
</dbReference>
<evidence type="ECO:0000259" key="1">
    <source>
        <dbReference type="PROSITE" id="PS51199"/>
    </source>
</evidence>
<protein>
    <submittedName>
        <fullName evidence="2">DnaB Replicative DNA helicase</fullName>
    </submittedName>
</protein>
<dbReference type="PANTHER" id="PTHR30153:SF2">
    <property type="entry name" value="REPLICATIVE DNA HELICASE"/>
    <property type="match status" value="1"/>
</dbReference>
<reference evidence="2" key="1">
    <citation type="submission" date="2020-04" db="EMBL/GenBank/DDBJ databases">
        <authorList>
            <person name="Chiriac C."/>
            <person name="Salcher M."/>
            <person name="Ghai R."/>
            <person name="Kavagutti S V."/>
        </authorList>
    </citation>
    <scope>NUCLEOTIDE SEQUENCE</scope>
</reference>
<evidence type="ECO:0000313" key="2">
    <source>
        <dbReference type="EMBL" id="CAB4143212.1"/>
    </source>
</evidence>
<gene>
    <name evidence="2" type="ORF">UFOVP449_136</name>
</gene>
<dbReference type="PANTHER" id="PTHR30153">
    <property type="entry name" value="REPLICATIVE DNA HELICASE DNAB"/>
    <property type="match status" value="1"/>
</dbReference>
<keyword evidence="2" id="KW-0347">Helicase</keyword>
<proteinExistence type="predicted"/>
<sequence length="466" mass="51840">MEAVDTLQKYGNSYQSKVVASLISDVKFLEQVNEITKPAFFESEANKWIVDETLDYFNEYRATPTMEVFKIKVGQIEDKVLKQTVVEQLKNVYLQIGAEDLQYVKNEYLTFAKNQKVKDALLKSVELLKAGEYEKIIDTMTAASKVGVESDLGLDYIAEFESIMDNVKRDSCPTGWDVIDDLMDGGLGPGELGVVMAPSGIGKSWFLSKIACAALKKGMDVLHYTLELSESYVGQRYTTILTGIQTADHLAQKDEIIRKIKAIPGRVRIKYYPPQFASAKTIAAHIEKVRQTGFKPALIIIDYADLLKSSDRGRDGLYAELGGIYEELRGLSGEAGIPVWTATQTNRAAIDHEVIQADSVGDSYKKVQTADFIMSVSRKTKDKLSKTGRIHIVKNRFGPDGLTFPAKIDTYTGLMEIFAENSADGIIATKESKNGEGLEKKLLHKKYVENMGVILLFLMNCISLCI</sequence>
<accession>A0A6J5MAL0</accession>
<dbReference type="SUPFAM" id="SSF52540">
    <property type="entry name" value="P-loop containing nucleoside triphosphate hydrolases"/>
    <property type="match status" value="1"/>
</dbReference>
<dbReference type="InterPro" id="IPR027417">
    <property type="entry name" value="P-loop_NTPase"/>
</dbReference>
<dbReference type="GO" id="GO:0006260">
    <property type="term" value="P:DNA replication"/>
    <property type="evidence" value="ECO:0007669"/>
    <property type="project" value="InterPro"/>
</dbReference>
<dbReference type="PROSITE" id="PS51199">
    <property type="entry name" value="SF4_HELICASE"/>
    <property type="match status" value="1"/>
</dbReference>
<dbReference type="Gene3D" id="3.40.50.300">
    <property type="entry name" value="P-loop containing nucleotide triphosphate hydrolases"/>
    <property type="match status" value="1"/>
</dbReference>
<name>A0A6J5MAL0_9CAUD</name>
<dbReference type="InterPro" id="IPR007694">
    <property type="entry name" value="DNA_helicase_DnaB-like_C"/>
</dbReference>
<dbReference type="GO" id="GO:0003678">
    <property type="term" value="F:DNA helicase activity"/>
    <property type="evidence" value="ECO:0007669"/>
    <property type="project" value="InterPro"/>
</dbReference>